<keyword evidence="1" id="KW-0732">Signal</keyword>
<dbReference type="RefSeq" id="WP_091845284.1">
    <property type="nucleotide sequence ID" value="NZ_FOCM01000004.1"/>
</dbReference>
<sequence length="401" mass="43201">MTRLISTLLLGTALAVPAMAEQHGEPVEQGAKNVPEFEPAWPNQTRAPAMDSGVTLSTQVVADGLTHPWGVEVLPDGSYLVTERAGQLRHITREGELNDPISGVPEVFNRDQGGLLDVALAQDFEDSRTIYLTYSKPMGDGMSVTAAARGTLTEDMSALEDVTDIFVQTPPSPTAKHYGSRVVLDGDYAYITTGEHSSMSERGNAQDLDKTYGKVIRVTLDGETPDDNPFADEGETAALVWTLGHRNVQGADIRPETGELWTLEHGPAGGDELNKITAGENYGWPVVSYGQQYSGSPIGSGDPRAEGFVEPQYYWDPVIAPGGFAFYDGEMFAEWEGDVLASSLYPGGLVRLSLEGDRVAGEERFLPEIGRVRDVEIDQDGAILLLTDKSNGELVRVTPGG</sequence>
<feature type="signal peptide" evidence="1">
    <location>
        <begin position="1"/>
        <end position="20"/>
    </location>
</feature>
<dbReference type="InterPro" id="IPR011042">
    <property type="entry name" value="6-blade_b-propeller_TolB-like"/>
</dbReference>
<accession>A0A1H8GBL6</accession>
<dbReference type="SUPFAM" id="SSF50952">
    <property type="entry name" value="Soluble quinoprotein glucose dehydrogenase"/>
    <property type="match status" value="1"/>
</dbReference>
<dbReference type="InterPro" id="IPR012938">
    <property type="entry name" value="Glc/Sorbosone_DH"/>
</dbReference>
<dbReference type="PANTHER" id="PTHR19328:SF75">
    <property type="entry name" value="ALDOSE SUGAR DEHYDROGENASE YLII"/>
    <property type="match status" value="1"/>
</dbReference>
<dbReference type="InterPro" id="IPR011041">
    <property type="entry name" value="Quinoprot_gluc/sorb_DH_b-prop"/>
</dbReference>
<feature type="chain" id="PRO_5011674720" evidence="1">
    <location>
        <begin position="21"/>
        <end position="401"/>
    </location>
</feature>
<evidence type="ECO:0000259" key="2">
    <source>
        <dbReference type="Pfam" id="PF07995"/>
    </source>
</evidence>
<protein>
    <submittedName>
        <fullName evidence="3">Glucose/arabinose dehydrogenase, beta-propeller fold</fullName>
    </submittedName>
</protein>
<dbReference type="AlphaFoldDB" id="A0A1H8GBL6"/>
<dbReference type="Gene3D" id="2.120.10.30">
    <property type="entry name" value="TolB, C-terminal domain"/>
    <property type="match status" value="1"/>
</dbReference>
<dbReference type="Pfam" id="PF07995">
    <property type="entry name" value="GSDH"/>
    <property type="match status" value="1"/>
</dbReference>
<dbReference type="Proteomes" id="UP000199372">
    <property type="component" value="Unassembled WGS sequence"/>
</dbReference>
<dbReference type="OrthoDB" id="9770043at2"/>
<gene>
    <name evidence="3" type="ORF">SAMN04488011_10421</name>
</gene>
<evidence type="ECO:0000256" key="1">
    <source>
        <dbReference type="SAM" id="SignalP"/>
    </source>
</evidence>
<evidence type="ECO:0000313" key="4">
    <source>
        <dbReference type="Proteomes" id="UP000199372"/>
    </source>
</evidence>
<keyword evidence="4" id="KW-1185">Reference proteome</keyword>
<name>A0A1H8GBL6_9RHOB</name>
<evidence type="ECO:0000313" key="3">
    <source>
        <dbReference type="EMBL" id="SEN41446.1"/>
    </source>
</evidence>
<reference evidence="4" key="1">
    <citation type="submission" date="2016-10" db="EMBL/GenBank/DDBJ databases">
        <authorList>
            <person name="Varghese N."/>
            <person name="Submissions S."/>
        </authorList>
    </citation>
    <scope>NUCLEOTIDE SEQUENCE [LARGE SCALE GENOMIC DNA]</scope>
    <source>
        <strain evidence="4">DSM 26893</strain>
    </source>
</reference>
<feature type="domain" description="Glucose/Sorbosone dehydrogenase" evidence="2">
    <location>
        <begin position="65"/>
        <end position="396"/>
    </location>
</feature>
<organism evidence="3 4">
    <name type="scientific">Palleronia pelagia</name>
    <dbReference type="NCBI Taxonomy" id="387096"/>
    <lineage>
        <taxon>Bacteria</taxon>
        <taxon>Pseudomonadati</taxon>
        <taxon>Pseudomonadota</taxon>
        <taxon>Alphaproteobacteria</taxon>
        <taxon>Rhodobacterales</taxon>
        <taxon>Roseobacteraceae</taxon>
        <taxon>Palleronia</taxon>
    </lineage>
</organism>
<dbReference type="EMBL" id="FOCM01000004">
    <property type="protein sequence ID" value="SEN41446.1"/>
    <property type="molecule type" value="Genomic_DNA"/>
</dbReference>
<dbReference type="PANTHER" id="PTHR19328">
    <property type="entry name" value="HEDGEHOG-INTERACTING PROTEIN"/>
    <property type="match status" value="1"/>
</dbReference>
<proteinExistence type="predicted"/>